<protein>
    <submittedName>
        <fullName evidence="1">Uncharacterized protein</fullName>
    </submittedName>
</protein>
<organism evidence="1">
    <name type="scientific">Oryza glumipatula</name>
    <dbReference type="NCBI Taxonomy" id="40148"/>
    <lineage>
        <taxon>Eukaryota</taxon>
        <taxon>Viridiplantae</taxon>
        <taxon>Streptophyta</taxon>
        <taxon>Embryophyta</taxon>
        <taxon>Tracheophyta</taxon>
        <taxon>Spermatophyta</taxon>
        <taxon>Magnoliopsida</taxon>
        <taxon>Liliopsida</taxon>
        <taxon>Poales</taxon>
        <taxon>Poaceae</taxon>
        <taxon>BOP clade</taxon>
        <taxon>Oryzoideae</taxon>
        <taxon>Oryzeae</taxon>
        <taxon>Oryzinae</taxon>
        <taxon>Oryza</taxon>
    </lineage>
</organism>
<dbReference type="AlphaFoldDB" id="A0A0D9YSM3"/>
<evidence type="ECO:0000313" key="2">
    <source>
        <dbReference type="Proteomes" id="UP000026961"/>
    </source>
</evidence>
<dbReference type="EnsemblPlants" id="OGLUM02G17830.1">
    <property type="protein sequence ID" value="OGLUM02G17830.1"/>
    <property type="gene ID" value="OGLUM02G17830"/>
</dbReference>
<evidence type="ECO:0000313" key="1">
    <source>
        <dbReference type="EnsemblPlants" id="OGLUM02G17830.1"/>
    </source>
</evidence>
<name>A0A0D9YSM3_9ORYZ</name>
<dbReference type="Proteomes" id="UP000026961">
    <property type="component" value="Chromosome 2"/>
</dbReference>
<sequence length="76" mass="8254">MLGEVSSRLLRTSLLSPFSPLQFSWVSFTVRLRIAFPSELLASTVWSAACARSGGPRASTLSAKSSTTNYVWKTAD</sequence>
<proteinExistence type="predicted"/>
<keyword evidence="2" id="KW-1185">Reference proteome</keyword>
<dbReference type="HOGENOM" id="CLU_2871534_0_0_1"/>
<reference evidence="1" key="2">
    <citation type="submission" date="2018-05" db="EMBL/GenBank/DDBJ databases">
        <title>OgluRS3 (Oryza glumaepatula Reference Sequence Version 3).</title>
        <authorList>
            <person name="Zhang J."/>
            <person name="Kudrna D."/>
            <person name="Lee S."/>
            <person name="Talag J."/>
            <person name="Welchert J."/>
            <person name="Wing R.A."/>
        </authorList>
    </citation>
    <scope>NUCLEOTIDE SEQUENCE [LARGE SCALE GENOMIC DNA]</scope>
</reference>
<dbReference type="Gramene" id="OGLUM02G17830.1">
    <property type="protein sequence ID" value="OGLUM02G17830.1"/>
    <property type="gene ID" value="OGLUM02G17830"/>
</dbReference>
<reference evidence="1" key="1">
    <citation type="submission" date="2015-04" db="UniProtKB">
        <authorList>
            <consortium name="EnsemblPlants"/>
        </authorList>
    </citation>
    <scope>IDENTIFICATION</scope>
</reference>
<accession>A0A0D9YSM3</accession>